<dbReference type="EMBL" id="CP003096">
    <property type="protein sequence ID" value="AER67006.1"/>
    <property type="molecule type" value="Genomic_DNA"/>
</dbReference>
<reference evidence="10" key="1">
    <citation type="submission" date="2011-10" db="EMBL/GenBank/DDBJ databases">
        <title>The complete genome of chromosome of Thermovirga lienii DSM 17291.</title>
        <authorList>
            <consortium name="US DOE Joint Genome Institute (JGI-PGF)"/>
            <person name="Lucas S."/>
            <person name="Copeland A."/>
            <person name="Lapidus A."/>
            <person name="Glavina del Rio T."/>
            <person name="Dalin E."/>
            <person name="Tice H."/>
            <person name="Bruce D."/>
            <person name="Goodwin L."/>
            <person name="Pitluck S."/>
            <person name="Peters L."/>
            <person name="Mikhailova N."/>
            <person name="Saunders E."/>
            <person name="Kyrpides N."/>
            <person name="Mavromatis K."/>
            <person name="Ivanova N."/>
            <person name="Last F.I."/>
            <person name="Brettin T."/>
            <person name="Detter J.C."/>
            <person name="Han C."/>
            <person name="Larimer F."/>
            <person name="Land M."/>
            <person name="Hauser L."/>
            <person name="Markowitz V."/>
            <person name="Cheng J.-F."/>
            <person name="Hugenholtz P."/>
            <person name="Woyke T."/>
            <person name="Wu D."/>
            <person name="Spring S."/>
            <person name="Schroeder M."/>
            <person name="Brambilla E.-M."/>
            <person name="Klenk H.-P."/>
            <person name="Eisen J.A."/>
        </authorList>
    </citation>
    <scope>NUCLEOTIDE SEQUENCE [LARGE SCALE GENOMIC DNA]</scope>
    <source>
        <strain evidence="10">ATCC BAA-1197 / DSM 17291 / Cas60314</strain>
    </source>
</reference>
<dbReference type="GO" id="GO:0031515">
    <property type="term" value="C:tRNA (m1A) methyltransferase complex"/>
    <property type="evidence" value="ECO:0007669"/>
    <property type="project" value="UniProtKB-UniRule"/>
</dbReference>
<name>G7V619_THELD</name>
<protein>
    <recommendedName>
        <fullName evidence="5">tRNA (adenine(58)-N(1))-methyltransferase TrmI</fullName>
        <ecNumber evidence="5">2.1.1.220</ecNumber>
    </recommendedName>
</protein>
<dbReference type="PROSITE" id="PS51620">
    <property type="entry name" value="SAM_TRM61"/>
    <property type="match status" value="1"/>
</dbReference>
<evidence type="ECO:0000256" key="6">
    <source>
        <dbReference type="PIRSR" id="PIRSR017269-1"/>
    </source>
</evidence>
<comment type="function">
    <text evidence="5">Catalyzes the S-adenosyl-L-methionine-dependent formation of N(1)-methyladenine at position 58 (m1A58) in tRNA.</text>
</comment>
<dbReference type="InterPro" id="IPR029063">
    <property type="entry name" value="SAM-dependent_MTases_sf"/>
</dbReference>
<dbReference type="PIRSF" id="PIRSF017269">
    <property type="entry name" value="GCD14"/>
    <property type="match status" value="1"/>
</dbReference>
<dbReference type="EC" id="2.1.1.220" evidence="5"/>
<reference evidence="9 10" key="2">
    <citation type="journal article" date="2012" name="Stand. Genomic Sci.">
        <title>Genome sequence of the moderately thermophilic, amino-acid-degrading and sulfur-reducing bacterium Thermovirga lienii type strain (Cas60314(T)).</title>
        <authorList>
            <person name="Goker M."/>
            <person name="Saunders E."/>
            <person name="Lapidus A."/>
            <person name="Nolan M."/>
            <person name="Lucas S."/>
            <person name="Hammon N."/>
            <person name="Deshpande S."/>
            <person name="Cheng J.F."/>
            <person name="Han C."/>
            <person name="Tapia R."/>
            <person name="Goodwin L.A."/>
            <person name="Pitluck S."/>
            <person name="Liolios K."/>
            <person name="Mavromatis K."/>
            <person name="Pagani I."/>
            <person name="Ivanova N."/>
            <person name="Mikhailova N."/>
            <person name="Pati A."/>
            <person name="Chen A."/>
            <person name="Palaniappan K."/>
            <person name="Land M."/>
            <person name="Chang Y.J."/>
            <person name="Jeffries C.D."/>
            <person name="Brambilla E.M."/>
            <person name="Rohde M."/>
            <person name="Spring S."/>
            <person name="Detter J.C."/>
            <person name="Woyke T."/>
            <person name="Bristow J."/>
            <person name="Eisen J.A."/>
            <person name="Markowitz V."/>
            <person name="Hugenholtz P."/>
            <person name="Kyrpides N.C."/>
            <person name="Klenk H.P."/>
        </authorList>
    </citation>
    <scope>NUCLEOTIDE SEQUENCE [LARGE SCALE GENOMIC DNA]</scope>
    <source>
        <strain evidence="10">ATCC BAA-1197 / DSM 17291 / Cas60314</strain>
    </source>
</reference>
<dbReference type="Proteomes" id="UP000005868">
    <property type="component" value="Chromosome"/>
</dbReference>
<dbReference type="GO" id="GO:0160107">
    <property type="term" value="F:tRNA (adenine(58)-N1)-methyltransferase activity"/>
    <property type="evidence" value="ECO:0007669"/>
    <property type="project" value="UniProtKB-EC"/>
</dbReference>
<feature type="domain" description="TR61B FKBP-like" evidence="8">
    <location>
        <begin position="20"/>
        <end position="55"/>
    </location>
</feature>
<evidence type="ECO:0000256" key="5">
    <source>
        <dbReference type="PIRNR" id="PIRNR017269"/>
    </source>
</evidence>
<dbReference type="CDD" id="cd02440">
    <property type="entry name" value="AdoMet_MTases"/>
    <property type="match status" value="1"/>
</dbReference>
<feature type="binding site" evidence="6">
    <location>
        <begin position="106"/>
        <end position="109"/>
    </location>
    <ligand>
        <name>S-adenosyl-L-methionine</name>
        <dbReference type="ChEBI" id="CHEBI:59789"/>
    </ligand>
</feature>
<dbReference type="InterPro" id="IPR054151">
    <property type="entry name" value="TR61B_FKBP-like"/>
</dbReference>
<organism evidence="9 10">
    <name type="scientific">Thermovirga lienii (strain ATCC BAA-1197 / DSM 17291 / Cas60314)</name>
    <dbReference type="NCBI Taxonomy" id="580340"/>
    <lineage>
        <taxon>Bacteria</taxon>
        <taxon>Thermotogati</taxon>
        <taxon>Synergistota</taxon>
        <taxon>Synergistia</taxon>
        <taxon>Synergistales</taxon>
        <taxon>Thermovirgaceae</taxon>
        <taxon>Thermovirga</taxon>
    </lineage>
</organism>
<feature type="binding site" evidence="6">
    <location>
        <position position="155"/>
    </location>
    <ligand>
        <name>S-adenosyl-L-methionine</name>
        <dbReference type="ChEBI" id="CHEBI:59789"/>
    </ligand>
</feature>
<feature type="binding site" evidence="6">
    <location>
        <position position="127"/>
    </location>
    <ligand>
        <name>S-adenosyl-L-methionine</name>
        <dbReference type="ChEBI" id="CHEBI:59789"/>
    </ligand>
</feature>
<keyword evidence="2 5" id="KW-0808">Transferase</keyword>
<dbReference type="InterPro" id="IPR014816">
    <property type="entry name" value="tRNA_MeTrfase_Gcd14"/>
</dbReference>
<comment type="subunit">
    <text evidence="5">Homotetramer composed of a dimer of dimers.</text>
</comment>
<feature type="domain" description="tRNA (adenine(58)-N(1))-methyltransferase catalytic subunit TRM61 C-terminal" evidence="7">
    <location>
        <begin position="58"/>
        <end position="237"/>
    </location>
</feature>
<proteinExistence type="inferred from homology"/>
<evidence type="ECO:0000259" key="8">
    <source>
        <dbReference type="Pfam" id="PF21985"/>
    </source>
</evidence>
<evidence type="ECO:0000256" key="4">
    <source>
        <dbReference type="ARBA" id="ARBA00022694"/>
    </source>
</evidence>
<evidence type="ECO:0000256" key="2">
    <source>
        <dbReference type="ARBA" id="ARBA00022679"/>
    </source>
</evidence>
<gene>
    <name evidence="9" type="ordered locus">Tlie_1275</name>
</gene>
<feature type="binding site" evidence="6">
    <location>
        <position position="171"/>
    </location>
    <ligand>
        <name>S-adenosyl-L-methionine</name>
        <dbReference type="ChEBI" id="CHEBI:59789"/>
    </ligand>
</feature>
<dbReference type="HOGENOM" id="CLU_025402_0_1_0"/>
<evidence type="ECO:0000256" key="3">
    <source>
        <dbReference type="ARBA" id="ARBA00022691"/>
    </source>
</evidence>
<dbReference type="SUPFAM" id="SSF53335">
    <property type="entry name" value="S-adenosyl-L-methionine-dependent methyltransferases"/>
    <property type="match status" value="1"/>
</dbReference>
<dbReference type="Pfam" id="PF08704">
    <property type="entry name" value="GCD14"/>
    <property type="match status" value="1"/>
</dbReference>
<evidence type="ECO:0000259" key="7">
    <source>
        <dbReference type="Pfam" id="PF08704"/>
    </source>
</evidence>
<dbReference type="FunFam" id="3.10.330.20:FF:000003">
    <property type="entry name" value="tRNA (Adenine(58)-N(1))-methyltransferase, mitochondrial isoform X1"/>
    <property type="match status" value="1"/>
</dbReference>
<evidence type="ECO:0000313" key="10">
    <source>
        <dbReference type="Proteomes" id="UP000005868"/>
    </source>
</evidence>
<evidence type="ECO:0000256" key="1">
    <source>
        <dbReference type="ARBA" id="ARBA00022603"/>
    </source>
</evidence>
<dbReference type="OrthoDB" id="9781391at2"/>
<accession>G7V619</accession>
<dbReference type="KEGG" id="tli:Tlie_1275"/>
<dbReference type="AlphaFoldDB" id="G7V619"/>
<dbReference type="Gene3D" id="3.40.50.150">
    <property type="entry name" value="Vaccinia Virus protein VP39"/>
    <property type="match status" value="1"/>
</dbReference>
<dbReference type="GO" id="GO:0030488">
    <property type="term" value="P:tRNA methylation"/>
    <property type="evidence" value="ECO:0007669"/>
    <property type="project" value="InterPro"/>
</dbReference>
<dbReference type="PANTHER" id="PTHR12133:SF1">
    <property type="entry name" value="TRNA (ADENINE(58)-N(1))-METHYLTRANSFERASE, MITOCHONDRIAL"/>
    <property type="match status" value="1"/>
</dbReference>
<comment type="catalytic activity">
    <reaction evidence="5">
        <text>adenosine(58) in tRNA + S-adenosyl-L-methionine = N(1)-methyladenosine(58) in tRNA + S-adenosyl-L-homocysteine + H(+)</text>
        <dbReference type="Rhea" id="RHEA:43152"/>
        <dbReference type="Rhea" id="RHEA-COMP:10365"/>
        <dbReference type="Rhea" id="RHEA-COMP:10366"/>
        <dbReference type="ChEBI" id="CHEBI:15378"/>
        <dbReference type="ChEBI" id="CHEBI:57856"/>
        <dbReference type="ChEBI" id="CHEBI:59789"/>
        <dbReference type="ChEBI" id="CHEBI:74411"/>
        <dbReference type="ChEBI" id="CHEBI:74491"/>
        <dbReference type="EC" id="2.1.1.220"/>
    </reaction>
</comment>
<dbReference type="Gene3D" id="3.10.330.20">
    <property type="match status" value="1"/>
</dbReference>
<dbReference type="Pfam" id="PF21985">
    <property type="entry name" value="TR61B_FKBP-like"/>
    <property type="match status" value="1"/>
</dbReference>
<keyword evidence="10" id="KW-1185">Reference proteome</keyword>
<sequence>MLKDKDVVFLWSPEKGDTFLLNLEEGAKLDSRLGVINHNDIIGRSYGDGVRTHLGSMFYILRPNVLEFSRRIKRKTQIIFPKEIGMIIVALGVGPGSKVVECGTGSGSLTAALAHFVGDEGKVYTYDRREEFSLLARRNCEKWNVAHRVEFKVKDIAEGFDERDADALFLDVPTPWDYLRQAKEALSPGSRLGILVPTTNQIEKTLEGLNDHGYVDIQVMELFLRYYKTNAKRIRPEDIMVGHTGYLIFASTVRDIT</sequence>
<keyword evidence="1 5" id="KW-0489">Methyltransferase</keyword>
<dbReference type="STRING" id="580340.Tlie_1275"/>
<keyword evidence="4 5" id="KW-0819">tRNA processing</keyword>
<evidence type="ECO:0000313" key="9">
    <source>
        <dbReference type="EMBL" id="AER67006.1"/>
    </source>
</evidence>
<keyword evidence="3 5" id="KW-0949">S-adenosyl-L-methionine</keyword>
<dbReference type="PANTHER" id="PTHR12133">
    <property type="entry name" value="TRNA (ADENINE(58)-N(1))-METHYLTRANSFERASE"/>
    <property type="match status" value="1"/>
</dbReference>
<comment type="similarity">
    <text evidence="5">Belongs to the class I-like SAM-binding methyltransferase superfamily. TRM61 family.</text>
</comment>
<dbReference type="eggNOG" id="COG2519">
    <property type="taxonomic scope" value="Bacteria"/>
</dbReference>
<dbReference type="InterPro" id="IPR049470">
    <property type="entry name" value="TRM61_C"/>
</dbReference>